<evidence type="ECO:0000256" key="6">
    <source>
        <dbReference type="SAM" id="MobiDB-lite"/>
    </source>
</evidence>
<sequence length="783" mass="84282">MEDPDKTMPSETEFPVPPTYEKAGEIKEFDASGHLVATVTVLRGSLVEYVGYSYGDSSLLPPEYLVKYPESRVAISIPTRSHSWAKSFMETFLPAGYPNSVTEDYMEYQIYDSLQAFSSSIAGLIASRAVLEGVGVGDATASPTTALLLSVLQDSTGRIATILFAARLGLSLEPECKRWRLVADIFNDAAMILDCLSPAFPKPLRVSLLSASAALRALCGVAAGSAKASLSAHFAKSGNLGELNAKDSSQETIISLFGMLVGTALIPHLTTPLQTWTYLLLLLSIHLTTNYFAVRAVSMRTLNRQRASLVLRPLLSPPIGPYDLPPNPIATPLLISQQETVIHLDPSSLHDPNPAHASFVPLATVLSRASRGPNPIKPHILFSIFAAESYILYFDRYTRHAFIALKSYATTSTALRAWFCAMECAHMDDGMWAGGWRRGLSWKPTHGGEEGTDSAALAGCVKHVESVWPVIKKALKGKGWDVDTNALETRAGTRFRVVGGKEREKWEWWQKWVVEKKETRPRETTSETTEKKGKEVKKDAVWPPLPPWPISWALGKKSKKSENVALVQSPIKEIASEAPSEATASSATSPVSEAGSHTSRPKHRLRKWLSSTFLGSHAPRGREDRDSDASSSRSERPSTEKPSHDVLREKAAMEAAAADRPSSSVLSEKAAMEAAATHKPSSSILSEKAALEAAEAAKPSSSSVLSEKTAMEAAAADKPSSSSAPSKKAALQAAEAAEVAALAAAATAARNHASSSSEPPPPYSELVTKEAVDEGGESSRKTE</sequence>
<dbReference type="PANTHER" id="PTHR12770:SF31">
    <property type="entry name" value="RUS FAMILY MEMBER 1"/>
    <property type="match status" value="1"/>
</dbReference>
<protein>
    <recommendedName>
        <fullName evidence="7">Protein root UVB sensitive/RUS domain-containing protein</fullName>
    </recommendedName>
</protein>
<evidence type="ECO:0000313" key="8">
    <source>
        <dbReference type="EMBL" id="OBT94873.1"/>
    </source>
</evidence>
<dbReference type="GeneID" id="28839758"/>
<dbReference type="InterPro" id="IPR006968">
    <property type="entry name" value="RUS_fam"/>
</dbReference>
<feature type="compositionally biased region" description="Basic and acidic residues" evidence="6">
    <location>
        <begin position="518"/>
        <end position="540"/>
    </location>
</feature>
<accession>A0A1B8GGD8</accession>
<dbReference type="AlphaFoldDB" id="A0A1B8GGD8"/>
<proteinExistence type="inferred from homology"/>
<feature type="domain" description="Protein root UVB sensitive/RUS" evidence="7">
    <location>
        <begin position="80"/>
        <end position="315"/>
    </location>
</feature>
<reference evidence="8 9" key="1">
    <citation type="submission" date="2016-03" db="EMBL/GenBank/DDBJ databases">
        <title>Comparative genomics of Pseudogymnoascus destructans, the fungus causing white-nose syndrome of bats.</title>
        <authorList>
            <person name="Palmer J.M."/>
            <person name="Drees K.P."/>
            <person name="Foster J.T."/>
            <person name="Lindner D.L."/>
        </authorList>
    </citation>
    <scope>NUCLEOTIDE SEQUENCE [LARGE SCALE GENOMIC DNA]</scope>
    <source>
        <strain evidence="8 9">UAMH 10579</strain>
    </source>
</reference>
<feature type="compositionally biased region" description="Low complexity" evidence="6">
    <location>
        <begin position="713"/>
        <end position="757"/>
    </location>
</feature>
<keyword evidence="4" id="KW-1133">Transmembrane helix</keyword>
<dbReference type="GO" id="GO:0016020">
    <property type="term" value="C:membrane"/>
    <property type="evidence" value="ECO:0007669"/>
    <property type="project" value="UniProtKB-SubCell"/>
</dbReference>
<name>A0A1B8GGD8_9PEZI</name>
<reference evidence="9" key="2">
    <citation type="journal article" date="2018" name="Nat. Commun.">
        <title>Extreme sensitivity to ultraviolet light in the fungal pathogen causing white-nose syndrome of bats.</title>
        <authorList>
            <person name="Palmer J.M."/>
            <person name="Drees K.P."/>
            <person name="Foster J.T."/>
            <person name="Lindner D.L."/>
        </authorList>
    </citation>
    <scope>NUCLEOTIDE SEQUENCE [LARGE SCALE GENOMIC DNA]</scope>
    <source>
        <strain evidence="9">UAMH 10579</strain>
    </source>
</reference>
<dbReference type="Proteomes" id="UP000091956">
    <property type="component" value="Unassembled WGS sequence"/>
</dbReference>
<feature type="compositionally biased region" description="Basic and acidic residues" evidence="6">
    <location>
        <begin position="620"/>
        <end position="652"/>
    </location>
</feature>
<organism evidence="8 9">
    <name type="scientific">Pseudogymnoascus verrucosus</name>
    <dbReference type="NCBI Taxonomy" id="342668"/>
    <lineage>
        <taxon>Eukaryota</taxon>
        <taxon>Fungi</taxon>
        <taxon>Dikarya</taxon>
        <taxon>Ascomycota</taxon>
        <taxon>Pezizomycotina</taxon>
        <taxon>Leotiomycetes</taxon>
        <taxon>Thelebolales</taxon>
        <taxon>Thelebolaceae</taxon>
        <taxon>Pseudogymnoascus</taxon>
    </lineage>
</organism>
<comment type="similarity">
    <text evidence="2">Belongs to the RUS1 family.</text>
</comment>
<feature type="region of interest" description="Disordered" evidence="6">
    <location>
        <begin position="576"/>
        <end position="783"/>
    </location>
</feature>
<evidence type="ECO:0000259" key="7">
    <source>
        <dbReference type="Pfam" id="PF04884"/>
    </source>
</evidence>
<dbReference type="OrthoDB" id="364779at2759"/>
<dbReference type="RefSeq" id="XP_018128606.1">
    <property type="nucleotide sequence ID" value="XM_018275820.2"/>
</dbReference>
<keyword evidence="3" id="KW-0812">Transmembrane</keyword>
<dbReference type="InterPro" id="IPR054549">
    <property type="entry name" value="UVB_sens_RUS_dom"/>
</dbReference>
<dbReference type="PANTHER" id="PTHR12770">
    <property type="entry name" value="RUS1 FAMILY PROTEIN C16ORF58"/>
    <property type="match status" value="1"/>
</dbReference>
<evidence type="ECO:0000256" key="3">
    <source>
        <dbReference type="ARBA" id="ARBA00022692"/>
    </source>
</evidence>
<evidence type="ECO:0000256" key="1">
    <source>
        <dbReference type="ARBA" id="ARBA00004370"/>
    </source>
</evidence>
<dbReference type="Pfam" id="PF04884">
    <property type="entry name" value="UVB_sens_prot"/>
    <property type="match status" value="1"/>
</dbReference>
<comment type="subcellular location">
    <subcellularLocation>
        <location evidence="1">Membrane</location>
    </subcellularLocation>
</comment>
<dbReference type="EMBL" id="KV460240">
    <property type="protein sequence ID" value="OBT94873.1"/>
    <property type="molecule type" value="Genomic_DNA"/>
</dbReference>
<feature type="compositionally biased region" description="Low complexity" evidence="6">
    <location>
        <begin position="576"/>
        <end position="594"/>
    </location>
</feature>
<evidence type="ECO:0000256" key="2">
    <source>
        <dbReference type="ARBA" id="ARBA00007558"/>
    </source>
</evidence>
<evidence type="ECO:0000256" key="4">
    <source>
        <dbReference type="ARBA" id="ARBA00022989"/>
    </source>
</evidence>
<gene>
    <name evidence="8" type="ORF">VE01_06372</name>
</gene>
<feature type="compositionally biased region" description="Basic and acidic residues" evidence="6">
    <location>
        <begin position="767"/>
        <end position="783"/>
    </location>
</feature>
<evidence type="ECO:0000256" key="5">
    <source>
        <dbReference type="ARBA" id="ARBA00023136"/>
    </source>
</evidence>
<keyword evidence="9" id="KW-1185">Reference proteome</keyword>
<evidence type="ECO:0000313" key="9">
    <source>
        <dbReference type="Proteomes" id="UP000091956"/>
    </source>
</evidence>
<keyword evidence="5" id="KW-0472">Membrane</keyword>
<feature type="compositionally biased region" description="Low complexity" evidence="6">
    <location>
        <begin position="681"/>
        <end position="703"/>
    </location>
</feature>
<feature type="region of interest" description="Disordered" evidence="6">
    <location>
        <begin position="518"/>
        <end position="542"/>
    </location>
</feature>